<evidence type="ECO:0000256" key="7">
    <source>
        <dbReference type="ARBA" id="ARBA00023056"/>
    </source>
</evidence>
<dbReference type="InterPro" id="IPR013534">
    <property type="entry name" value="Starch_synth_cat_dom"/>
</dbReference>
<dbReference type="SUPFAM" id="SSF53756">
    <property type="entry name" value="UDP-Glycosyltransferase/glycogen phosphorylase"/>
    <property type="match status" value="1"/>
</dbReference>
<feature type="domain" description="Glycosyl transferase family 1" evidence="9">
    <location>
        <begin position="282"/>
        <end position="438"/>
    </location>
</feature>
<dbReference type="Pfam" id="PF08323">
    <property type="entry name" value="Glyco_transf_5"/>
    <property type="match status" value="1"/>
</dbReference>
<protein>
    <recommendedName>
        <fullName evidence="8">Glycogen synthase</fullName>
        <ecNumber evidence="8">2.4.1.21</ecNumber>
    </recommendedName>
    <alternativeName>
        <fullName evidence="8">Starch [bacterial glycogen] synthase</fullName>
    </alternativeName>
</protein>
<dbReference type="GO" id="GO:0009011">
    <property type="term" value="F:alpha-1,4-glucan glucosyltransferase (ADP-glucose donor) activity"/>
    <property type="evidence" value="ECO:0007669"/>
    <property type="project" value="UniProtKB-UniRule"/>
</dbReference>
<evidence type="ECO:0000313" key="12">
    <source>
        <dbReference type="Proteomes" id="UP000529795"/>
    </source>
</evidence>
<evidence type="ECO:0000256" key="8">
    <source>
        <dbReference type="HAMAP-Rule" id="MF_00484"/>
    </source>
</evidence>
<evidence type="ECO:0000313" key="11">
    <source>
        <dbReference type="EMBL" id="MBB4153450.1"/>
    </source>
</evidence>
<dbReference type="HAMAP" id="MF_00484">
    <property type="entry name" value="Glycogen_synth"/>
    <property type="match status" value="1"/>
</dbReference>
<dbReference type="AlphaFoldDB" id="A0A840F6B4"/>
<evidence type="ECO:0000256" key="2">
    <source>
        <dbReference type="ARBA" id="ARBA00002764"/>
    </source>
</evidence>
<name>A0A840F6B4_9SPHN</name>
<evidence type="ECO:0000256" key="1">
    <source>
        <dbReference type="ARBA" id="ARBA00001478"/>
    </source>
</evidence>
<evidence type="ECO:0000256" key="3">
    <source>
        <dbReference type="ARBA" id="ARBA00004964"/>
    </source>
</evidence>
<dbReference type="GO" id="GO:0005978">
    <property type="term" value="P:glycogen biosynthetic process"/>
    <property type="evidence" value="ECO:0007669"/>
    <property type="project" value="UniProtKB-UniRule"/>
</dbReference>
<sequence>MLQALSVASEAYPLVKTGGLADVVGALPAALAPHGVAVTTLIPAYPALAAATKGAQMLHKWADLLGTPARLLGLSVGGHPFLVLDAPALFARPGGLYGHDDDWRRFAALGRAAADIATGILPKRRFDLVHAHDWQAAMAAAYVRYAPTGPDRPRSVVTIHNIAFQGQFPATIFPDLDLPDEAWAVDGVEYYGGVGFLKAGLEAADAITTVSPTYAAEIRESRFGMGLEGLIQARATRVSGIVNGIDPAVWNPATDAALPARYTARTLAKRRTNKRSLERAFALDRDDGPLFCVVSRLTWQKGIDVLAQCLDGLVAAGGRLALLGSGDAHLEDAFRAAAERHPGRIGVVIGYDEPLSHLLQGGADAILIPSRFEPCGLTQLYGLAYGCIPVVARTGGLADTVIDANQAALAAGVGTGFVHTDVGVEALNHAIARAIAAYASPSVWTQLQKNAMRADFSWGDSGRRYAQLYAKVTSAL</sequence>
<dbReference type="CDD" id="cd03791">
    <property type="entry name" value="GT5_Glycogen_synthase_DULL1-like"/>
    <property type="match status" value="1"/>
</dbReference>
<keyword evidence="6 8" id="KW-0808">Transferase</keyword>
<dbReference type="EMBL" id="JACIEV010000003">
    <property type="protein sequence ID" value="MBB4153450.1"/>
    <property type="molecule type" value="Genomic_DNA"/>
</dbReference>
<comment type="caution">
    <text evidence="11">The sequence shown here is derived from an EMBL/GenBank/DDBJ whole genome shotgun (WGS) entry which is preliminary data.</text>
</comment>
<reference evidence="11 12" key="1">
    <citation type="submission" date="2020-08" db="EMBL/GenBank/DDBJ databases">
        <title>Genomic Encyclopedia of Type Strains, Phase IV (KMG-IV): sequencing the most valuable type-strain genomes for metagenomic binning, comparative biology and taxonomic classification.</title>
        <authorList>
            <person name="Goeker M."/>
        </authorList>
    </citation>
    <scope>NUCLEOTIDE SEQUENCE [LARGE SCALE GENOMIC DNA]</scope>
    <source>
        <strain evidence="11 12">YC6723</strain>
    </source>
</reference>
<evidence type="ECO:0000256" key="5">
    <source>
        <dbReference type="ARBA" id="ARBA00022676"/>
    </source>
</evidence>
<keyword evidence="7 8" id="KW-0320">Glycogen biosynthesis</keyword>
<comment type="catalytic activity">
    <reaction evidence="1 8">
        <text>[(1-&gt;4)-alpha-D-glucosyl](n) + ADP-alpha-D-glucose = [(1-&gt;4)-alpha-D-glucosyl](n+1) + ADP + H(+)</text>
        <dbReference type="Rhea" id="RHEA:18189"/>
        <dbReference type="Rhea" id="RHEA-COMP:9584"/>
        <dbReference type="Rhea" id="RHEA-COMP:9587"/>
        <dbReference type="ChEBI" id="CHEBI:15378"/>
        <dbReference type="ChEBI" id="CHEBI:15444"/>
        <dbReference type="ChEBI" id="CHEBI:57498"/>
        <dbReference type="ChEBI" id="CHEBI:456216"/>
        <dbReference type="EC" id="2.4.1.21"/>
    </reaction>
</comment>
<dbReference type="GO" id="GO:0005829">
    <property type="term" value="C:cytosol"/>
    <property type="evidence" value="ECO:0007669"/>
    <property type="project" value="TreeGrafter"/>
</dbReference>
<dbReference type="NCBIfam" id="NF001899">
    <property type="entry name" value="PRK00654.1-2"/>
    <property type="match status" value="1"/>
</dbReference>
<keyword evidence="5 8" id="KW-0328">Glycosyltransferase</keyword>
<dbReference type="Pfam" id="PF00534">
    <property type="entry name" value="Glycos_transf_1"/>
    <property type="match status" value="1"/>
</dbReference>
<dbReference type="GO" id="GO:0004373">
    <property type="term" value="F:alpha-1,4-glucan glucosyltransferase (UDP-glucose donor) activity"/>
    <property type="evidence" value="ECO:0007669"/>
    <property type="project" value="InterPro"/>
</dbReference>
<gene>
    <name evidence="8" type="primary">glgA</name>
    <name evidence="11" type="ORF">GGQ80_001352</name>
</gene>
<dbReference type="NCBIfam" id="TIGR02095">
    <property type="entry name" value="glgA"/>
    <property type="match status" value="1"/>
</dbReference>
<evidence type="ECO:0000259" key="10">
    <source>
        <dbReference type="Pfam" id="PF08323"/>
    </source>
</evidence>
<evidence type="ECO:0000259" key="9">
    <source>
        <dbReference type="Pfam" id="PF00534"/>
    </source>
</evidence>
<feature type="binding site" evidence="8">
    <location>
        <position position="16"/>
    </location>
    <ligand>
        <name>ADP-alpha-D-glucose</name>
        <dbReference type="ChEBI" id="CHEBI:57498"/>
    </ligand>
</feature>
<proteinExistence type="inferred from homology"/>
<dbReference type="Proteomes" id="UP000529795">
    <property type="component" value="Unassembled WGS sequence"/>
</dbReference>
<dbReference type="Gene3D" id="3.40.50.2000">
    <property type="entry name" value="Glycogen Phosphorylase B"/>
    <property type="match status" value="2"/>
</dbReference>
<comment type="pathway">
    <text evidence="3 8">Glycan biosynthesis; glycogen biosynthesis.</text>
</comment>
<accession>A0A840F6B4</accession>
<comment type="function">
    <text evidence="2 8">Synthesizes alpha-1,4-glucan chains using ADP-glucose.</text>
</comment>
<feature type="domain" description="Starch synthase catalytic" evidence="10">
    <location>
        <begin position="5"/>
        <end position="232"/>
    </location>
</feature>
<organism evidence="11 12">
    <name type="scientific">Sphingomonas jinjuensis</name>
    <dbReference type="NCBI Taxonomy" id="535907"/>
    <lineage>
        <taxon>Bacteria</taxon>
        <taxon>Pseudomonadati</taxon>
        <taxon>Pseudomonadota</taxon>
        <taxon>Alphaproteobacteria</taxon>
        <taxon>Sphingomonadales</taxon>
        <taxon>Sphingomonadaceae</taxon>
        <taxon>Sphingomonas</taxon>
    </lineage>
</organism>
<dbReference type="UniPathway" id="UPA00164"/>
<keyword evidence="12" id="KW-1185">Reference proteome</keyword>
<dbReference type="EC" id="2.4.1.21" evidence="8"/>
<comment type="similarity">
    <text evidence="4 8">Belongs to the glycosyltransferase 1 family. Bacterial/plant glycogen synthase subfamily.</text>
</comment>
<evidence type="ECO:0000256" key="4">
    <source>
        <dbReference type="ARBA" id="ARBA00010281"/>
    </source>
</evidence>
<dbReference type="InterPro" id="IPR001296">
    <property type="entry name" value="Glyco_trans_1"/>
</dbReference>
<dbReference type="InterPro" id="IPR011835">
    <property type="entry name" value="GS/SS"/>
</dbReference>
<dbReference type="PANTHER" id="PTHR45825:SF11">
    <property type="entry name" value="ALPHA AMYLASE DOMAIN-CONTAINING PROTEIN"/>
    <property type="match status" value="1"/>
</dbReference>
<evidence type="ECO:0000256" key="6">
    <source>
        <dbReference type="ARBA" id="ARBA00022679"/>
    </source>
</evidence>
<dbReference type="PANTHER" id="PTHR45825">
    <property type="entry name" value="GRANULE-BOUND STARCH SYNTHASE 1, CHLOROPLASTIC/AMYLOPLASTIC"/>
    <property type="match status" value="1"/>
</dbReference>